<evidence type="ECO:0000256" key="1">
    <source>
        <dbReference type="SAM" id="MobiDB-lite"/>
    </source>
</evidence>
<feature type="region of interest" description="Disordered" evidence="1">
    <location>
        <begin position="310"/>
        <end position="330"/>
    </location>
</feature>
<dbReference type="InterPro" id="IPR013830">
    <property type="entry name" value="SGNH_hydro"/>
</dbReference>
<dbReference type="InterPro" id="IPR036514">
    <property type="entry name" value="SGNH_hydro_sf"/>
</dbReference>
<accession>A0ABW7WYR8</accession>
<evidence type="ECO:0000313" key="3">
    <source>
        <dbReference type="EMBL" id="MFI2473967.1"/>
    </source>
</evidence>
<dbReference type="EMBL" id="JBIRYO010000006">
    <property type="protein sequence ID" value="MFI2473967.1"/>
    <property type="molecule type" value="Genomic_DNA"/>
</dbReference>
<keyword evidence="4" id="KW-1185">Reference proteome</keyword>
<feature type="domain" description="SGNH hydrolase-type esterase" evidence="2">
    <location>
        <begin position="83"/>
        <end position="261"/>
    </location>
</feature>
<sequence>MEAPRISLRTAAVTGAATVLAGSGAGTASWAAYRLLMAQAGVARGVIGRDTSKPPEADGVYTAGCGVPEPWRTGKHADLHLMIFGDSTAAGVGCLTADGVPGVRIARALADASGKRIRLSTKAISGATSKGLAGQVDAMFVAGPPPDAAVIFIGANDITKKHSISASARRLGAAVARLHLAGSVVVVGTCPDLGAVSAIPQPLRTIVRNWSVRLARAQFAVTNAAGGHPVVLGELGPEFRTAPEQMFSADGFHPSAAGYELAAARVLPALLAALEQRGLRTDRDTLGPLRGLAARLRGLVAQKSGVIAADDGESRNGRGGVPGARQVRYT</sequence>
<evidence type="ECO:0000313" key="4">
    <source>
        <dbReference type="Proteomes" id="UP001611415"/>
    </source>
</evidence>
<dbReference type="Pfam" id="PF13472">
    <property type="entry name" value="Lipase_GDSL_2"/>
    <property type="match status" value="1"/>
</dbReference>
<dbReference type="PANTHER" id="PTHR30383:SF5">
    <property type="entry name" value="SGNH HYDROLASE-TYPE ESTERASE DOMAIN-CONTAINING PROTEIN"/>
    <property type="match status" value="1"/>
</dbReference>
<comment type="caution">
    <text evidence="3">The sequence shown here is derived from an EMBL/GenBank/DDBJ whole genome shotgun (WGS) entry which is preliminary data.</text>
</comment>
<evidence type="ECO:0000259" key="2">
    <source>
        <dbReference type="Pfam" id="PF13472"/>
    </source>
</evidence>
<dbReference type="Gene3D" id="3.40.50.1110">
    <property type="entry name" value="SGNH hydrolase"/>
    <property type="match status" value="1"/>
</dbReference>
<organism evidence="3 4">
    <name type="scientific">Nocardia xishanensis</name>
    <dbReference type="NCBI Taxonomy" id="238964"/>
    <lineage>
        <taxon>Bacteria</taxon>
        <taxon>Bacillati</taxon>
        <taxon>Actinomycetota</taxon>
        <taxon>Actinomycetes</taxon>
        <taxon>Mycobacteriales</taxon>
        <taxon>Nocardiaceae</taxon>
        <taxon>Nocardia</taxon>
    </lineage>
</organism>
<dbReference type="RefSeq" id="WP_397092536.1">
    <property type="nucleotide sequence ID" value="NZ_JBIRYO010000006.1"/>
</dbReference>
<reference evidence="3 4" key="1">
    <citation type="submission" date="2024-10" db="EMBL/GenBank/DDBJ databases">
        <title>The Natural Products Discovery Center: Release of the First 8490 Sequenced Strains for Exploring Actinobacteria Biosynthetic Diversity.</title>
        <authorList>
            <person name="Kalkreuter E."/>
            <person name="Kautsar S.A."/>
            <person name="Yang D."/>
            <person name="Bader C.D."/>
            <person name="Teijaro C.N."/>
            <person name="Fluegel L."/>
            <person name="Davis C.M."/>
            <person name="Simpson J.R."/>
            <person name="Lauterbach L."/>
            <person name="Steele A.D."/>
            <person name="Gui C."/>
            <person name="Meng S."/>
            <person name="Li G."/>
            <person name="Viehrig K."/>
            <person name="Ye F."/>
            <person name="Su P."/>
            <person name="Kiefer A.F."/>
            <person name="Nichols A."/>
            <person name="Cepeda A.J."/>
            <person name="Yan W."/>
            <person name="Fan B."/>
            <person name="Jiang Y."/>
            <person name="Adhikari A."/>
            <person name="Zheng C.-J."/>
            <person name="Schuster L."/>
            <person name="Cowan T.M."/>
            <person name="Smanski M.J."/>
            <person name="Chevrette M.G."/>
            <person name="De Carvalho L.P.S."/>
            <person name="Shen B."/>
        </authorList>
    </citation>
    <scope>NUCLEOTIDE SEQUENCE [LARGE SCALE GENOMIC DNA]</scope>
    <source>
        <strain evidence="3 4">NPDC019275</strain>
    </source>
</reference>
<name>A0ABW7WYR8_9NOCA</name>
<gene>
    <name evidence="3" type="ORF">ACH49W_11370</name>
</gene>
<dbReference type="CDD" id="cd01836">
    <property type="entry name" value="FeeA_FeeB_like"/>
    <property type="match status" value="1"/>
</dbReference>
<dbReference type="SUPFAM" id="SSF52266">
    <property type="entry name" value="SGNH hydrolase"/>
    <property type="match status" value="1"/>
</dbReference>
<dbReference type="Proteomes" id="UP001611415">
    <property type="component" value="Unassembled WGS sequence"/>
</dbReference>
<proteinExistence type="predicted"/>
<dbReference type="InterPro" id="IPR051532">
    <property type="entry name" value="Ester_Hydrolysis_Enzymes"/>
</dbReference>
<dbReference type="PANTHER" id="PTHR30383">
    <property type="entry name" value="THIOESTERASE 1/PROTEASE 1/LYSOPHOSPHOLIPASE L1"/>
    <property type="match status" value="1"/>
</dbReference>
<keyword evidence="3" id="KW-0378">Hydrolase</keyword>
<dbReference type="GO" id="GO:0016787">
    <property type="term" value="F:hydrolase activity"/>
    <property type="evidence" value="ECO:0007669"/>
    <property type="project" value="UniProtKB-KW"/>
</dbReference>
<protein>
    <submittedName>
        <fullName evidence="3">SGNH/GDSL hydrolase family protein</fullName>
    </submittedName>
</protein>